<evidence type="ECO:0000256" key="1">
    <source>
        <dbReference type="SAM" id="MobiDB-lite"/>
    </source>
</evidence>
<feature type="region of interest" description="Disordered" evidence="1">
    <location>
        <begin position="38"/>
        <end position="68"/>
    </location>
</feature>
<gene>
    <name evidence="2" type="ORF">AKO1_011037</name>
</gene>
<evidence type="ECO:0000313" key="2">
    <source>
        <dbReference type="EMBL" id="KAL0480475.1"/>
    </source>
</evidence>
<name>A0AAW2YTK7_9EUKA</name>
<comment type="caution">
    <text evidence="2">The sequence shown here is derived from an EMBL/GenBank/DDBJ whole genome shotgun (WGS) entry which is preliminary data.</text>
</comment>
<accession>A0AAW2YTK7</accession>
<dbReference type="GO" id="GO:0006508">
    <property type="term" value="P:proteolysis"/>
    <property type="evidence" value="ECO:0007669"/>
    <property type="project" value="UniProtKB-KW"/>
</dbReference>
<feature type="compositionally biased region" description="Low complexity" evidence="1">
    <location>
        <begin position="304"/>
        <end position="321"/>
    </location>
</feature>
<sequence length="369" mass="41272">MEYNPQFTGFESVPESDLFELRDLPDTRDFDDQHFLVDSSNGSISSNVDSGTDVDNEHSYADANPSNSFSSNQVVNHLNSLGMYQLLSTSNMNNMPVIIVNIPSTASVQNAQQQYNVNMNQLQQDGEHSPAYKKRKSVVEENDSDLMSLSHQMDLLRRNSLPVLHQLNHQQHPFEHQIAPSVSVDDLLSPSKFLKQEMDLLGEFGSDIINPDELQSQEGVPDSPAFDFANFLVPTTPAKIPVQYQQNTISEITHRPHQPQPQLQQPQLQQPQIHNTKRNPHMLSINTAPTLLDVPKRIRKKKSTATPSSASSASETPQSSPGTPNSAVTPTSAGPDGRKLVCLGKRPRKNKKTQPEDQFLMKFTMRRNK</sequence>
<proteinExistence type="predicted"/>
<evidence type="ECO:0000313" key="3">
    <source>
        <dbReference type="Proteomes" id="UP001431209"/>
    </source>
</evidence>
<feature type="compositionally biased region" description="Polar residues" evidence="1">
    <location>
        <begin position="322"/>
        <end position="332"/>
    </location>
</feature>
<dbReference type="GO" id="GO:0008233">
    <property type="term" value="F:peptidase activity"/>
    <property type="evidence" value="ECO:0007669"/>
    <property type="project" value="UniProtKB-KW"/>
</dbReference>
<reference evidence="2 3" key="1">
    <citation type="submission" date="2024-03" db="EMBL/GenBank/DDBJ databases">
        <title>The Acrasis kona genome and developmental transcriptomes reveal deep origins of eukaryotic multicellular pathways.</title>
        <authorList>
            <person name="Sheikh S."/>
            <person name="Fu C.-J."/>
            <person name="Brown M.W."/>
            <person name="Baldauf S.L."/>
        </authorList>
    </citation>
    <scope>NUCLEOTIDE SEQUENCE [LARGE SCALE GENOMIC DNA]</scope>
    <source>
        <strain evidence="2 3">ATCC MYA-3509</strain>
    </source>
</reference>
<keyword evidence="3" id="KW-1185">Reference proteome</keyword>
<organism evidence="2 3">
    <name type="scientific">Acrasis kona</name>
    <dbReference type="NCBI Taxonomy" id="1008807"/>
    <lineage>
        <taxon>Eukaryota</taxon>
        <taxon>Discoba</taxon>
        <taxon>Heterolobosea</taxon>
        <taxon>Tetramitia</taxon>
        <taxon>Eutetramitia</taxon>
        <taxon>Acrasidae</taxon>
        <taxon>Acrasis</taxon>
    </lineage>
</organism>
<keyword evidence="2" id="KW-0378">Hydrolase</keyword>
<dbReference type="Proteomes" id="UP001431209">
    <property type="component" value="Unassembled WGS sequence"/>
</dbReference>
<keyword evidence="2" id="KW-0645">Protease</keyword>
<feature type="compositionally biased region" description="Low complexity" evidence="1">
    <location>
        <begin position="38"/>
        <end position="51"/>
    </location>
</feature>
<dbReference type="AlphaFoldDB" id="A0AAW2YTK7"/>
<protein>
    <submittedName>
        <fullName evidence="2">Protease HtpX</fullName>
    </submittedName>
</protein>
<feature type="region of interest" description="Disordered" evidence="1">
    <location>
        <begin position="277"/>
        <end position="369"/>
    </location>
</feature>
<dbReference type="EMBL" id="JAOPGA020000657">
    <property type="protein sequence ID" value="KAL0480475.1"/>
    <property type="molecule type" value="Genomic_DNA"/>
</dbReference>